<dbReference type="PANTHER" id="PTHR45663:SF11">
    <property type="entry name" value="GEO12009P1"/>
    <property type="match status" value="1"/>
</dbReference>
<reference evidence="9" key="2">
    <citation type="submission" date="2020-08" db="EMBL/GenBank/DDBJ databases">
        <authorList>
            <person name="Lai Q."/>
        </authorList>
    </citation>
    <scope>NUCLEOTIDE SEQUENCE</scope>
    <source>
        <strain evidence="9">S27-2</strain>
    </source>
</reference>
<keyword evidence="10" id="KW-1185">Reference proteome</keyword>
<dbReference type="EMBL" id="JACNEP010000022">
    <property type="protein sequence ID" value="MBC3767671.1"/>
    <property type="molecule type" value="Genomic_DNA"/>
</dbReference>
<evidence type="ECO:0000256" key="4">
    <source>
        <dbReference type="ARBA" id="ARBA00022982"/>
    </source>
</evidence>
<dbReference type="PROSITE" id="PS51352">
    <property type="entry name" value="THIOREDOXIN_2"/>
    <property type="match status" value="1"/>
</dbReference>
<proteinExistence type="inferred from homology"/>
<dbReference type="Pfam" id="PF00085">
    <property type="entry name" value="Thioredoxin"/>
    <property type="match status" value="1"/>
</dbReference>
<keyword evidence="5" id="KW-1015">Disulfide bond</keyword>
<dbReference type="PROSITE" id="PS00194">
    <property type="entry name" value="THIOREDOXIN_1"/>
    <property type="match status" value="1"/>
</dbReference>
<organism evidence="9 10">
    <name type="scientific">Neptunicella marina</name>
    <dbReference type="NCBI Taxonomy" id="2125989"/>
    <lineage>
        <taxon>Bacteria</taxon>
        <taxon>Pseudomonadati</taxon>
        <taxon>Pseudomonadota</taxon>
        <taxon>Gammaproteobacteria</taxon>
        <taxon>Alteromonadales</taxon>
        <taxon>Alteromonadaceae</taxon>
        <taxon>Neptunicella</taxon>
    </lineage>
</organism>
<dbReference type="NCBIfam" id="NF008229">
    <property type="entry name" value="PRK10996.1"/>
    <property type="match status" value="1"/>
</dbReference>
<dbReference type="CDD" id="cd02947">
    <property type="entry name" value="TRX_family"/>
    <property type="match status" value="1"/>
</dbReference>
<reference evidence="9" key="1">
    <citation type="journal article" date="2018" name="Int. J. Syst. Evol. Microbiol.">
        <title>Neptunicella marina gen. nov., sp. nov., isolated from surface seawater.</title>
        <authorList>
            <person name="Liu X."/>
            <person name="Lai Q."/>
            <person name="Du Y."/>
            <person name="Zhang X."/>
            <person name="Liu Z."/>
            <person name="Sun F."/>
            <person name="Shao Z."/>
        </authorList>
    </citation>
    <scope>NUCLEOTIDE SEQUENCE</scope>
    <source>
        <strain evidence="9">S27-2</strain>
    </source>
</reference>
<evidence type="ECO:0000313" key="9">
    <source>
        <dbReference type="EMBL" id="MBC3767671.1"/>
    </source>
</evidence>
<evidence type="ECO:0000256" key="6">
    <source>
        <dbReference type="ARBA" id="ARBA00023284"/>
    </source>
</evidence>
<gene>
    <name evidence="9" type="primary">trxC</name>
    <name evidence="9" type="ORF">H8B19_17460</name>
</gene>
<keyword evidence="2" id="KW-0813">Transport</keyword>
<dbReference type="InterPro" id="IPR049299">
    <property type="entry name" value="Thio2_N"/>
</dbReference>
<evidence type="ECO:0000256" key="1">
    <source>
        <dbReference type="ARBA" id="ARBA00008987"/>
    </source>
</evidence>
<dbReference type="NCBIfam" id="TIGR01068">
    <property type="entry name" value="thioredoxin"/>
    <property type="match status" value="1"/>
</dbReference>
<dbReference type="Proteomes" id="UP000601768">
    <property type="component" value="Unassembled WGS sequence"/>
</dbReference>
<dbReference type="GO" id="GO:0046872">
    <property type="term" value="F:metal ion binding"/>
    <property type="evidence" value="ECO:0007669"/>
    <property type="project" value="UniProtKB-KW"/>
</dbReference>
<dbReference type="SUPFAM" id="SSF52833">
    <property type="entry name" value="Thioredoxin-like"/>
    <property type="match status" value="1"/>
</dbReference>
<protein>
    <recommendedName>
        <fullName evidence="7">Thioredoxin</fullName>
    </recommendedName>
</protein>
<dbReference type="PANTHER" id="PTHR45663">
    <property type="entry name" value="GEO12009P1"/>
    <property type="match status" value="1"/>
</dbReference>
<dbReference type="FunFam" id="3.40.30.10:FF:000001">
    <property type="entry name" value="Thioredoxin"/>
    <property type="match status" value="1"/>
</dbReference>
<dbReference type="InterPro" id="IPR005746">
    <property type="entry name" value="Thioredoxin"/>
</dbReference>
<dbReference type="AlphaFoldDB" id="A0A8J6IW41"/>
<feature type="domain" description="Thioredoxin" evidence="8">
    <location>
        <begin position="8"/>
        <end position="140"/>
    </location>
</feature>
<evidence type="ECO:0000256" key="3">
    <source>
        <dbReference type="ARBA" id="ARBA00022723"/>
    </source>
</evidence>
<dbReference type="InterPro" id="IPR036249">
    <property type="entry name" value="Thioredoxin-like_sf"/>
</dbReference>
<evidence type="ECO:0000256" key="5">
    <source>
        <dbReference type="ARBA" id="ARBA00023157"/>
    </source>
</evidence>
<dbReference type="GO" id="GO:0005737">
    <property type="term" value="C:cytoplasm"/>
    <property type="evidence" value="ECO:0007669"/>
    <property type="project" value="TreeGrafter"/>
</dbReference>
<dbReference type="PRINTS" id="PR00421">
    <property type="entry name" value="THIOREDOXIN"/>
</dbReference>
<keyword evidence="6" id="KW-0676">Redox-active center</keyword>
<dbReference type="Gene3D" id="2.30.30.380">
    <property type="entry name" value="Zn-finger domain of Sec23/24"/>
    <property type="match status" value="1"/>
</dbReference>
<evidence type="ECO:0000256" key="7">
    <source>
        <dbReference type="NCBIfam" id="TIGR01068"/>
    </source>
</evidence>
<dbReference type="RefSeq" id="WP_186508301.1">
    <property type="nucleotide sequence ID" value="NZ_JACNEP010000022.1"/>
</dbReference>
<name>A0A8J6IW41_9ALTE</name>
<comment type="similarity">
    <text evidence="1">Belongs to the thioredoxin family.</text>
</comment>
<keyword evidence="3" id="KW-0479">Metal-binding</keyword>
<dbReference type="Pfam" id="PF21352">
    <property type="entry name" value="Zn_ribbon_Thio2"/>
    <property type="match status" value="1"/>
</dbReference>
<evidence type="ECO:0000256" key="2">
    <source>
        <dbReference type="ARBA" id="ARBA00022448"/>
    </source>
</evidence>
<sequence>MHIVCAACGAINNIPDDKSHLDAKCGKCQSALHTHHPVELNDATFYRYIEKNDLPVLVDYWAEWCGPCKMMGPVFASVAAQTESILFAKVDTENAQQVSADAGIRSIPTLILFAGGKEIERVSGALSESQLKSWLAQTVQSHFSR</sequence>
<dbReference type="InterPro" id="IPR013766">
    <property type="entry name" value="Thioredoxin_domain"/>
</dbReference>
<evidence type="ECO:0000313" key="10">
    <source>
        <dbReference type="Proteomes" id="UP000601768"/>
    </source>
</evidence>
<comment type="caution">
    <text evidence="9">The sequence shown here is derived from an EMBL/GenBank/DDBJ whole genome shotgun (WGS) entry which is preliminary data.</text>
</comment>
<accession>A0A8J6IW41</accession>
<keyword evidence="4" id="KW-0249">Electron transport</keyword>
<dbReference type="InterPro" id="IPR017937">
    <property type="entry name" value="Thioredoxin_CS"/>
</dbReference>
<dbReference type="GO" id="GO:0015035">
    <property type="term" value="F:protein-disulfide reductase activity"/>
    <property type="evidence" value="ECO:0007669"/>
    <property type="project" value="UniProtKB-UniRule"/>
</dbReference>
<evidence type="ECO:0000259" key="8">
    <source>
        <dbReference type="PROSITE" id="PS51352"/>
    </source>
</evidence>
<dbReference type="Gene3D" id="3.40.30.10">
    <property type="entry name" value="Glutaredoxin"/>
    <property type="match status" value="1"/>
</dbReference>